<name>A0A1L7XUQ4_9HELO</name>
<proteinExistence type="predicted"/>
<keyword evidence="3" id="KW-1185">Reference proteome</keyword>
<evidence type="ECO:0000313" key="3">
    <source>
        <dbReference type="Proteomes" id="UP000184330"/>
    </source>
</evidence>
<dbReference type="EMBL" id="FJOG01000059">
    <property type="protein sequence ID" value="CZR68745.1"/>
    <property type="molecule type" value="Genomic_DNA"/>
</dbReference>
<protein>
    <submittedName>
        <fullName evidence="2">Uncharacterized protein</fullName>
    </submittedName>
</protein>
<gene>
    <name evidence="2" type="ORF">PAC_18644</name>
</gene>
<dbReference type="OrthoDB" id="10556753at2759"/>
<dbReference type="AlphaFoldDB" id="A0A1L7XUQ4"/>
<sequence length="119" mass="13142">MNSHFVRAAIGTAIAVSALEMIRKDKNHLRDYHDGEEHEEAESDEDSPDSTALVPSSREKSDQQNSQHHHYHTAQFTQDSAAAYRLGRKVMGNKDHSIVLLIAETLGAFDLLSAKGSTV</sequence>
<evidence type="ECO:0000313" key="2">
    <source>
        <dbReference type="EMBL" id="CZR68745.1"/>
    </source>
</evidence>
<feature type="region of interest" description="Disordered" evidence="1">
    <location>
        <begin position="30"/>
        <end position="78"/>
    </location>
</feature>
<feature type="compositionally biased region" description="Acidic residues" evidence="1">
    <location>
        <begin position="37"/>
        <end position="48"/>
    </location>
</feature>
<accession>A0A1L7XUQ4</accession>
<organism evidence="2 3">
    <name type="scientific">Phialocephala subalpina</name>
    <dbReference type="NCBI Taxonomy" id="576137"/>
    <lineage>
        <taxon>Eukaryota</taxon>
        <taxon>Fungi</taxon>
        <taxon>Dikarya</taxon>
        <taxon>Ascomycota</taxon>
        <taxon>Pezizomycotina</taxon>
        <taxon>Leotiomycetes</taxon>
        <taxon>Helotiales</taxon>
        <taxon>Mollisiaceae</taxon>
        <taxon>Phialocephala</taxon>
        <taxon>Phialocephala fortinii species complex</taxon>
    </lineage>
</organism>
<reference evidence="2 3" key="1">
    <citation type="submission" date="2016-03" db="EMBL/GenBank/DDBJ databases">
        <authorList>
            <person name="Ploux O."/>
        </authorList>
    </citation>
    <scope>NUCLEOTIDE SEQUENCE [LARGE SCALE GENOMIC DNA]</scope>
    <source>
        <strain evidence="2 3">UAMH 11012</strain>
    </source>
</reference>
<dbReference type="Proteomes" id="UP000184330">
    <property type="component" value="Unassembled WGS sequence"/>
</dbReference>
<evidence type="ECO:0000256" key="1">
    <source>
        <dbReference type="SAM" id="MobiDB-lite"/>
    </source>
</evidence>